<dbReference type="EMBL" id="JBHSQW010000014">
    <property type="protein sequence ID" value="MFC5993895.1"/>
    <property type="molecule type" value="Genomic_DNA"/>
</dbReference>
<protein>
    <recommendedName>
        <fullName evidence="3">Integrase-like protein</fullName>
    </recommendedName>
</protein>
<accession>A0ABW1J0A3</accession>
<reference evidence="2" key="1">
    <citation type="journal article" date="2019" name="Int. J. Syst. Evol. Microbiol.">
        <title>The Global Catalogue of Microorganisms (GCM) 10K type strain sequencing project: providing services to taxonomists for standard genome sequencing and annotation.</title>
        <authorList>
            <consortium name="The Broad Institute Genomics Platform"/>
            <consortium name="The Broad Institute Genome Sequencing Center for Infectious Disease"/>
            <person name="Wu L."/>
            <person name="Ma J."/>
        </authorList>
    </citation>
    <scope>NUCLEOTIDE SEQUENCE [LARGE SCALE GENOMIC DNA]</scope>
    <source>
        <strain evidence="2">CCM 8391</strain>
    </source>
</reference>
<gene>
    <name evidence="1" type="ORF">ACFQE5_06695</name>
</gene>
<keyword evidence="2" id="KW-1185">Reference proteome</keyword>
<proteinExistence type="predicted"/>
<organism evidence="1 2">
    <name type="scientific">Pseudonocardia hispaniensis</name>
    <dbReference type="NCBI Taxonomy" id="904933"/>
    <lineage>
        <taxon>Bacteria</taxon>
        <taxon>Bacillati</taxon>
        <taxon>Actinomycetota</taxon>
        <taxon>Actinomycetes</taxon>
        <taxon>Pseudonocardiales</taxon>
        <taxon>Pseudonocardiaceae</taxon>
        <taxon>Pseudonocardia</taxon>
    </lineage>
</organism>
<dbReference type="Proteomes" id="UP001596302">
    <property type="component" value="Unassembled WGS sequence"/>
</dbReference>
<comment type="caution">
    <text evidence="1">The sequence shown here is derived from an EMBL/GenBank/DDBJ whole genome shotgun (WGS) entry which is preliminary data.</text>
</comment>
<evidence type="ECO:0000313" key="2">
    <source>
        <dbReference type="Proteomes" id="UP001596302"/>
    </source>
</evidence>
<dbReference type="RefSeq" id="WP_379583937.1">
    <property type="nucleotide sequence ID" value="NZ_JBHSQW010000014.1"/>
</dbReference>
<evidence type="ECO:0000313" key="1">
    <source>
        <dbReference type="EMBL" id="MFC5993895.1"/>
    </source>
</evidence>
<name>A0ABW1J0A3_9PSEU</name>
<sequence length="81" mass="9112">MLSEEYLADSIQRGKQSRTLEQRISRLNAYILPTSGDVPVTRWRVEHSRQVMEKGSKTLFPNATARTCASSWRRCASSPGG</sequence>
<evidence type="ECO:0008006" key="3">
    <source>
        <dbReference type="Google" id="ProtNLM"/>
    </source>
</evidence>